<gene>
    <name evidence="1" type="ORF">AGERDE_LOCUS11183</name>
</gene>
<keyword evidence="2" id="KW-1185">Reference proteome</keyword>
<comment type="caution">
    <text evidence="1">The sequence shown here is derived from an EMBL/GenBank/DDBJ whole genome shotgun (WGS) entry which is preliminary data.</text>
</comment>
<organism evidence="1 2">
    <name type="scientific">Ambispora gerdemannii</name>
    <dbReference type="NCBI Taxonomy" id="144530"/>
    <lineage>
        <taxon>Eukaryota</taxon>
        <taxon>Fungi</taxon>
        <taxon>Fungi incertae sedis</taxon>
        <taxon>Mucoromycota</taxon>
        <taxon>Glomeromycotina</taxon>
        <taxon>Glomeromycetes</taxon>
        <taxon>Archaeosporales</taxon>
        <taxon>Ambisporaceae</taxon>
        <taxon>Ambispora</taxon>
    </lineage>
</organism>
<dbReference type="EMBL" id="CAJVPL010004285">
    <property type="protein sequence ID" value="CAG8645668.1"/>
    <property type="molecule type" value="Genomic_DNA"/>
</dbReference>
<dbReference type="Proteomes" id="UP000789831">
    <property type="component" value="Unassembled WGS sequence"/>
</dbReference>
<reference evidence="1" key="1">
    <citation type="submission" date="2021-06" db="EMBL/GenBank/DDBJ databases">
        <authorList>
            <person name="Kallberg Y."/>
            <person name="Tangrot J."/>
            <person name="Rosling A."/>
        </authorList>
    </citation>
    <scope>NUCLEOTIDE SEQUENCE</scope>
    <source>
        <strain evidence="1">MT106</strain>
    </source>
</reference>
<feature type="non-terminal residue" evidence="1">
    <location>
        <position position="55"/>
    </location>
</feature>
<dbReference type="AlphaFoldDB" id="A0A9N9DP54"/>
<sequence length="55" mass="6414">MSETTNSNNITLKKRKASRILRSELFTKGFFEEKDLSSEHKDAKTHREVKCLNCL</sequence>
<evidence type="ECO:0000313" key="2">
    <source>
        <dbReference type="Proteomes" id="UP000789831"/>
    </source>
</evidence>
<dbReference type="OrthoDB" id="2435679at2759"/>
<name>A0A9N9DP54_9GLOM</name>
<accession>A0A9N9DP54</accession>
<protein>
    <submittedName>
        <fullName evidence="1">5033_t:CDS:1</fullName>
    </submittedName>
</protein>
<proteinExistence type="predicted"/>
<evidence type="ECO:0000313" key="1">
    <source>
        <dbReference type="EMBL" id="CAG8645668.1"/>
    </source>
</evidence>